<reference evidence="3" key="2">
    <citation type="submission" date="2020-10" db="UniProtKB">
        <authorList>
            <consortium name="WormBaseParasite"/>
        </authorList>
    </citation>
    <scope>IDENTIFICATION</scope>
</reference>
<reference evidence="2" key="1">
    <citation type="journal article" date="2013" name="Genetics">
        <title>The draft genome and transcriptome of Panagrellus redivivus are shaped by the harsh demands of a free-living lifestyle.</title>
        <authorList>
            <person name="Srinivasan J."/>
            <person name="Dillman A.R."/>
            <person name="Macchietto M.G."/>
            <person name="Heikkinen L."/>
            <person name="Lakso M."/>
            <person name="Fracchia K.M."/>
            <person name="Antoshechkin I."/>
            <person name="Mortazavi A."/>
            <person name="Wong G."/>
            <person name="Sternberg P.W."/>
        </authorList>
    </citation>
    <scope>NUCLEOTIDE SEQUENCE [LARGE SCALE GENOMIC DNA]</scope>
    <source>
        <strain evidence="2">MT8872</strain>
    </source>
</reference>
<sequence length="241" mass="27481">MRLFVLCVAATLVAAVVPQSLDPRMILPPNPTSANYFTAAEYAWDQTMIWGIKAVNSVRKLTMTRTAFDPKLDVDVTFPKDESIAVLYSKIVTALSQRGLIMLHKEIRESNKTVKVPTVTGNPDLIALESEELISLGMEKFAESLTDLNDAFTLSEKHLQNTINKKVPQEAIRKIDQKLQLGFSKLADFDDYTKVAFQKWRATLWAYRTSMSPAVMFFELNLKDRENERRKIYQQIFIAKV</sequence>
<keyword evidence="1" id="KW-0732">Signal</keyword>
<feature type="chain" id="PRO_5028876125" evidence="1">
    <location>
        <begin position="16"/>
        <end position="241"/>
    </location>
</feature>
<feature type="signal peptide" evidence="1">
    <location>
        <begin position="1"/>
        <end position="15"/>
    </location>
</feature>
<protein>
    <submittedName>
        <fullName evidence="3">Secreted RxLR effector peptide protein</fullName>
    </submittedName>
</protein>
<evidence type="ECO:0000313" key="3">
    <source>
        <dbReference type="WBParaSite" id="Pan_g7791.t1"/>
    </source>
</evidence>
<proteinExistence type="predicted"/>
<dbReference type="AlphaFoldDB" id="A0A7E4W9B4"/>
<organism evidence="2 3">
    <name type="scientific">Panagrellus redivivus</name>
    <name type="common">Microworm</name>
    <dbReference type="NCBI Taxonomy" id="6233"/>
    <lineage>
        <taxon>Eukaryota</taxon>
        <taxon>Metazoa</taxon>
        <taxon>Ecdysozoa</taxon>
        <taxon>Nematoda</taxon>
        <taxon>Chromadorea</taxon>
        <taxon>Rhabditida</taxon>
        <taxon>Tylenchina</taxon>
        <taxon>Panagrolaimomorpha</taxon>
        <taxon>Panagrolaimoidea</taxon>
        <taxon>Panagrolaimidae</taxon>
        <taxon>Panagrellus</taxon>
    </lineage>
</organism>
<keyword evidence="2" id="KW-1185">Reference proteome</keyword>
<name>A0A7E4W9B4_PANRE</name>
<accession>A0A7E4W9B4</accession>
<dbReference type="Proteomes" id="UP000492821">
    <property type="component" value="Unassembled WGS sequence"/>
</dbReference>
<evidence type="ECO:0000256" key="1">
    <source>
        <dbReference type="SAM" id="SignalP"/>
    </source>
</evidence>
<evidence type="ECO:0000313" key="2">
    <source>
        <dbReference type="Proteomes" id="UP000492821"/>
    </source>
</evidence>
<dbReference type="WBParaSite" id="Pan_g7791.t1">
    <property type="protein sequence ID" value="Pan_g7791.t1"/>
    <property type="gene ID" value="Pan_g7791"/>
</dbReference>